<dbReference type="GO" id="GO:0016887">
    <property type="term" value="F:ATP hydrolysis activity"/>
    <property type="evidence" value="ECO:0007669"/>
    <property type="project" value="InterPro"/>
</dbReference>
<evidence type="ECO:0000313" key="2">
    <source>
        <dbReference type="EMBL" id="QHT74132.1"/>
    </source>
</evidence>
<dbReference type="InterPro" id="IPR003959">
    <property type="entry name" value="ATPase_AAA_core"/>
</dbReference>
<sequence>MINDKRKIDNILKKIDNKVISSMYKYQFGECKNNGFIFTRFCTGYILEKFEDHIKTHELYLLMTKKTFESLIDIEDNDPEIEKDINILGKEIEIYDREGNYYGIYYSPRKIIIENNPTPVQKINQENIISKIIEYYKENKKCTTFINGLPGSGKTNIAFLLAAELNGTLCKKFNPVEPGDTLCGLIDRVKPTFKRPLIILLDEINIMIRKIHTQSVPLHKNIPVLVFDKTSFNSFLDDMKYESNIILLLTSNESRKQMDLLDPSYVREGRINKYFEMIA</sequence>
<evidence type="ECO:0000259" key="1">
    <source>
        <dbReference type="Pfam" id="PF00004"/>
    </source>
</evidence>
<dbReference type="Gene3D" id="3.40.50.300">
    <property type="entry name" value="P-loop containing nucleotide triphosphate hydrolases"/>
    <property type="match status" value="1"/>
</dbReference>
<dbReference type="SUPFAM" id="SSF52540">
    <property type="entry name" value="P-loop containing nucleoside triphosphate hydrolases"/>
    <property type="match status" value="1"/>
</dbReference>
<protein>
    <recommendedName>
        <fullName evidence="1">ATPase AAA-type core domain-containing protein</fullName>
    </recommendedName>
</protein>
<accession>A0A6C0H0T1</accession>
<name>A0A6C0H0T1_9ZZZZ</name>
<feature type="domain" description="ATPase AAA-type core" evidence="1">
    <location>
        <begin position="146"/>
        <end position="276"/>
    </location>
</feature>
<dbReference type="AlphaFoldDB" id="A0A6C0H0T1"/>
<proteinExistence type="predicted"/>
<dbReference type="InterPro" id="IPR027417">
    <property type="entry name" value="P-loop_NTPase"/>
</dbReference>
<dbReference type="Pfam" id="PF00004">
    <property type="entry name" value="AAA"/>
    <property type="match status" value="1"/>
</dbReference>
<dbReference type="GO" id="GO:0005524">
    <property type="term" value="F:ATP binding"/>
    <property type="evidence" value="ECO:0007669"/>
    <property type="project" value="InterPro"/>
</dbReference>
<dbReference type="EMBL" id="MN739838">
    <property type="protein sequence ID" value="QHT74132.1"/>
    <property type="molecule type" value="Genomic_DNA"/>
</dbReference>
<organism evidence="2">
    <name type="scientific">viral metagenome</name>
    <dbReference type="NCBI Taxonomy" id="1070528"/>
    <lineage>
        <taxon>unclassified sequences</taxon>
        <taxon>metagenomes</taxon>
        <taxon>organismal metagenomes</taxon>
    </lineage>
</organism>
<reference evidence="2" key="1">
    <citation type="journal article" date="2020" name="Nature">
        <title>Giant virus diversity and host interactions through global metagenomics.</title>
        <authorList>
            <person name="Schulz F."/>
            <person name="Roux S."/>
            <person name="Paez-Espino D."/>
            <person name="Jungbluth S."/>
            <person name="Walsh D.A."/>
            <person name="Denef V.J."/>
            <person name="McMahon K.D."/>
            <person name="Konstantinidis K.T."/>
            <person name="Eloe-Fadrosh E.A."/>
            <person name="Kyrpides N.C."/>
            <person name="Woyke T."/>
        </authorList>
    </citation>
    <scope>NUCLEOTIDE SEQUENCE</scope>
    <source>
        <strain evidence="2">GVMAG-M-3300023179-4</strain>
    </source>
</reference>